<keyword evidence="1" id="KW-0812">Transmembrane</keyword>
<dbReference type="Proteomes" id="UP001209553">
    <property type="component" value="Unassembled WGS sequence"/>
</dbReference>
<keyword evidence="1" id="KW-0472">Membrane</keyword>
<organism evidence="2 3">
    <name type="scientific">Staphylococcus marylandisciuri</name>
    <dbReference type="NCBI Taxonomy" id="2981529"/>
    <lineage>
        <taxon>Bacteria</taxon>
        <taxon>Bacillati</taxon>
        <taxon>Bacillota</taxon>
        <taxon>Bacilli</taxon>
        <taxon>Bacillales</taxon>
        <taxon>Staphylococcaceae</taxon>
        <taxon>Staphylococcus</taxon>
    </lineage>
</organism>
<keyword evidence="1" id="KW-1133">Transmembrane helix</keyword>
<name>A0ABT2QML1_9STAP</name>
<comment type="caution">
    <text evidence="2">The sequence shown here is derived from an EMBL/GenBank/DDBJ whole genome shotgun (WGS) entry which is preliminary data.</text>
</comment>
<protein>
    <submittedName>
        <fullName evidence="2">Uncharacterized protein</fullName>
    </submittedName>
</protein>
<sequence>MAIVSNVFLVIGIILLIMLKLVMAITMFVVSLAISLVMFNVFFRERTGMKWAINISFILVLVAVMIAYFVLK</sequence>
<proteinExistence type="predicted"/>
<feature type="transmembrane region" description="Helical" evidence="1">
    <location>
        <begin position="51"/>
        <end position="71"/>
    </location>
</feature>
<evidence type="ECO:0000256" key="1">
    <source>
        <dbReference type="SAM" id="Phobius"/>
    </source>
</evidence>
<gene>
    <name evidence="2" type="ORF">N9R04_00560</name>
</gene>
<keyword evidence="3" id="KW-1185">Reference proteome</keyword>
<dbReference type="EMBL" id="JAOPKZ010000001">
    <property type="protein sequence ID" value="MCU5745211.1"/>
    <property type="molecule type" value="Genomic_DNA"/>
</dbReference>
<feature type="transmembrane region" description="Helical" evidence="1">
    <location>
        <begin position="6"/>
        <end position="39"/>
    </location>
</feature>
<reference evidence="2 3" key="1">
    <citation type="journal article" date="2023" name="Int. J. Syst. Evol. Microbiol.">
        <title>Streptococcus sciuri sp. nov., Staphylococcus marylandisciuri sp. nov. and Staphylococcus americanisciuri sp. nov., isolated from faeces of eastern grey squirrel (Sciurus carolinensis).</title>
        <authorList>
            <person name="Volokhov D.V."/>
            <person name="Zagorodnyaya T.A."/>
            <person name="Furtak V.A."/>
            <person name="Nattanmai G."/>
            <person name="Randall L."/>
            <person name="Jose S."/>
            <person name="Gao Y."/>
            <person name="Eisenberg T."/>
            <person name="Delmonte P."/>
            <person name="Blom J."/>
            <person name="Mitchell K.K."/>
        </authorList>
    </citation>
    <scope>NUCLEOTIDE SEQUENCE [LARGE SCALE GENOMIC DNA]</scope>
    <source>
        <strain evidence="2 3">SQ8-PEA</strain>
    </source>
</reference>
<evidence type="ECO:0000313" key="3">
    <source>
        <dbReference type="Proteomes" id="UP001209553"/>
    </source>
</evidence>
<accession>A0ABT2QML1</accession>
<evidence type="ECO:0000313" key="2">
    <source>
        <dbReference type="EMBL" id="MCU5745211.1"/>
    </source>
</evidence>